<sequence length="73" mass="8052">MITSTLVYLLAMTSLFIAFLVLGIFWAIKSGQFEDLEGPAQRILMDEDDPLLPGNQVVIDVTTLDDTPVSKSH</sequence>
<proteinExistence type="predicted"/>
<feature type="transmembrane region" description="Helical" evidence="1">
    <location>
        <begin position="6"/>
        <end position="28"/>
    </location>
</feature>
<dbReference type="PANTHER" id="PTHR41532">
    <property type="entry name" value="FIXS PROTEIN"/>
    <property type="match status" value="1"/>
</dbReference>
<accession>E6QSM9</accession>
<protein>
    <submittedName>
        <fullName evidence="2">Nitrogen fixation protein fixS (Modular protein)</fullName>
    </submittedName>
</protein>
<dbReference type="EMBL" id="CABR01000076">
    <property type="protein sequence ID" value="CBI10251.1"/>
    <property type="molecule type" value="Genomic_DNA"/>
</dbReference>
<gene>
    <name evidence="2" type="ORF">CARN7_1018</name>
</gene>
<name>E6QSM9_9ZZZZ</name>
<dbReference type="Pfam" id="PF03597">
    <property type="entry name" value="FixS"/>
    <property type="match status" value="1"/>
</dbReference>
<comment type="caution">
    <text evidence="2">The sequence shown here is derived from an EMBL/GenBank/DDBJ whole genome shotgun (WGS) entry which is preliminary data.</text>
</comment>
<dbReference type="InterPro" id="IPR004714">
    <property type="entry name" value="Cyt_oxidase_maturation_cbb3"/>
</dbReference>
<reference evidence="2" key="1">
    <citation type="submission" date="2009-10" db="EMBL/GenBank/DDBJ databases">
        <title>Diversity of trophic interactions inside an arsenic-rich microbial ecosystem.</title>
        <authorList>
            <person name="Bertin P.N."/>
            <person name="Heinrich-Salmeron A."/>
            <person name="Pelletier E."/>
            <person name="Goulhen-Chollet F."/>
            <person name="Arsene-Ploetze F."/>
            <person name="Gallien S."/>
            <person name="Calteau A."/>
            <person name="Vallenet D."/>
            <person name="Casiot C."/>
            <person name="Chane-Woon-Ming B."/>
            <person name="Giloteaux L."/>
            <person name="Barakat M."/>
            <person name="Bonnefoy V."/>
            <person name="Bruneel O."/>
            <person name="Chandler M."/>
            <person name="Cleiss J."/>
            <person name="Duran R."/>
            <person name="Elbaz-Poulichet F."/>
            <person name="Fonknechten N."/>
            <person name="Lauga B."/>
            <person name="Mornico D."/>
            <person name="Ortet P."/>
            <person name="Schaeffer C."/>
            <person name="Siguier P."/>
            <person name="Alexander Thil Smith A."/>
            <person name="Van Dorsselaer A."/>
            <person name="Weissenbach J."/>
            <person name="Medigue C."/>
            <person name="Le Paslier D."/>
        </authorList>
    </citation>
    <scope>NUCLEOTIDE SEQUENCE</scope>
</reference>
<dbReference type="NCBIfam" id="TIGR00847">
    <property type="entry name" value="ccoS"/>
    <property type="match status" value="1"/>
</dbReference>
<keyword evidence="1" id="KW-0472">Membrane</keyword>
<evidence type="ECO:0000313" key="2">
    <source>
        <dbReference type="EMBL" id="CBI10251.1"/>
    </source>
</evidence>
<organism evidence="2">
    <name type="scientific">mine drainage metagenome</name>
    <dbReference type="NCBI Taxonomy" id="410659"/>
    <lineage>
        <taxon>unclassified sequences</taxon>
        <taxon>metagenomes</taxon>
        <taxon>ecological metagenomes</taxon>
    </lineage>
</organism>
<keyword evidence="1" id="KW-0812">Transmembrane</keyword>
<dbReference type="PANTHER" id="PTHR41532:SF1">
    <property type="entry name" value="FIXS PROTEIN"/>
    <property type="match status" value="1"/>
</dbReference>
<keyword evidence="1" id="KW-1133">Transmembrane helix</keyword>
<dbReference type="AlphaFoldDB" id="E6QSM9"/>
<evidence type="ECO:0000256" key="1">
    <source>
        <dbReference type="SAM" id="Phobius"/>
    </source>
</evidence>